<organism evidence="1 2">
    <name type="scientific">Senna tora</name>
    <dbReference type="NCBI Taxonomy" id="362788"/>
    <lineage>
        <taxon>Eukaryota</taxon>
        <taxon>Viridiplantae</taxon>
        <taxon>Streptophyta</taxon>
        <taxon>Embryophyta</taxon>
        <taxon>Tracheophyta</taxon>
        <taxon>Spermatophyta</taxon>
        <taxon>Magnoliopsida</taxon>
        <taxon>eudicotyledons</taxon>
        <taxon>Gunneridae</taxon>
        <taxon>Pentapetalae</taxon>
        <taxon>rosids</taxon>
        <taxon>fabids</taxon>
        <taxon>Fabales</taxon>
        <taxon>Fabaceae</taxon>
        <taxon>Caesalpinioideae</taxon>
        <taxon>Cassia clade</taxon>
        <taxon>Senna</taxon>
    </lineage>
</organism>
<accession>A0A834T0H5</accession>
<dbReference type="AlphaFoldDB" id="A0A834T0H5"/>
<dbReference type="Proteomes" id="UP000634136">
    <property type="component" value="Unassembled WGS sequence"/>
</dbReference>
<evidence type="ECO:0000313" key="2">
    <source>
        <dbReference type="Proteomes" id="UP000634136"/>
    </source>
</evidence>
<keyword evidence="2" id="KW-1185">Reference proteome</keyword>
<proteinExistence type="predicted"/>
<dbReference type="PANTHER" id="PTHR48040">
    <property type="entry name" value="PLEIOTROPIC DRUG RESISTANCE PROTEIN 1-LIKE ISOFORM X1"/>
    <property type="match status" value="1"/>
</dbReference>
<dbReference type="EMBL" id="JAAIUW010000009">
    <property type="protein sequence ID" value="KAF7814223.1"/>
    <property type="molecule type" value="Genomic_DNA"/>
</dbReference>
<reference evidence="1" key="1">
    <citation type="submission" date="2020-09" db="EMBL/GenBank/DDBJ databases">
        <title>Genome-Enabled Discovery of Anthraquinone Biosynthesis in Senna tora.</title>
        <authorList>
            <person name="Kang S.-H."/>
            <person name="Pandey R.P."/>
            <person name="Lee C.-M."/>
            <person name="Sim J.-S."/>
            <person name="Jeong J.-T."/>
            <person name="Choi B.-S."/>
            <person name="Jung M."/>
            <person name="Ginzburg D."/>
            <person name="Zhao K."/>
            <person name="Won S.Y."/>
            <person name="Oh T.-J."/>
            <person name="Yu Y."/>
            <person name="Kim N.-H."/>
            <person name="Lee O.R."/>
            <person name="Lee T.-H."/>
            <person name="Bashyal P."/>
            <person name="Kim T.-S."/>
            <person name="Lee W.-H."/>
            <person name="Kawkins C."/>
            <person name="Kim C.-K."/>
            <person name="Kim J.S."/>
            <person name="Ahn B.O."/>
            <person name="Rhee S.Y."/>
            <person name="Sohng J.K."/>
        </authorList>
    </citation>
    <scope>NUCLEOTIDE SEQUENCE</scope>
    <source>
        <tissue evidence="1">Leaf</tissue>
    </source>
</reference>
<dbReference type="PANTHER" id="PTHR48040:SF53">
    <property type="entry name" value="ABC TRANSPORTER G FAMILY MEMBER 35-LIKE"/>
    <property type="match status" value="1"/>
</dbReference>
<comment type="caution">
    <text evidence="1">The sequence shown here is derived from an EMBL/GenBank/DDBJ whole genome shotgun (WGS) entry which is preliminary data.</text>
</comment>
<name>A0A834T0H5_9FABA</name>
<evidence type="ECO:0000313" key="1">
    <source>
        <dbReference type="EMBL" id="KAF7814223.1"/>
    </source>
</evidence>
<sequence>MEEVFASGRYSRRSTNVDEDEEALKWAAIEKLPTYDRLRTSIFQNYADQAQDQAQGNTVMHKEVDVRKLDMNERQQIIDRIFKVAEEDNEKYLRKFRNRIEK</sequence>
<gene>
    <name evidence="1" type="ORF">G2W53_028192</name>
</gene>
<dbReference type="OrthoDB" id="66620at2759"/>
<protein>
    <submittedName>
        <fullName evidence="1">ABC transporter G family member 36-like</fullName>
    </submittedName>
</protein>